<dbReference type="Gene3D" id="1.25.10.10">
    <property type="entry name" value="Leucine-rich Repeat Variant"/>
    <property type="match status" value="1"/>
</dbReference>
<dbReference type="AlphaFoldDB" id="B8FIS8"/>
<reference evidence="2 3" key="1">
    <citation type="journal article" date="2012" name="Environ. Microbiol.">
        <title>The genome sequence of Desulfatibacillum alkenivorans AK-01: a blueprint for anaerobic alkane oxidation.</title>
        <authorList>
            <person name="Callaghan A.V."/>
            <person name="Morris B.E."/>
            <person name="Pereira I.A."/>
            <person name="McInerney M.J."/>
            <person name="Austin R.N."/>
            <person name="Groves J.T."/>
            <person name="Kukor J.J."/>
            <person name="Suflita J.M."/>
            <person name="Young L.Y."/>
            <person name="Zylstra G.J."/>
            <person name="Wawrik B."/>
        </authorList>
    </citation>
    <scope>NUCLEOTIDE SEQUENCE [LARGE SCALE GENOMIC DNA]</scope>
    <source>
        <strain evidence="2 3">AK-01</strain>
    </source>
</reference>
<organism evidence="2 3">
    <name type="scientific">Desulfatibacillum aliphaticivorans</name>
    <dbReference type="NCBI Taxonomy" id="218208"/>
    <lineage>
        <taxon>Bacteria</taxon>
        <taxon>Pseudomonadati</taxon>
        <taxon>Thermodesulfobacteriota</taxon>
        <taxon>Desulfobacteria</taxon>
        <taxon>Desulfobacterales</taxon>
        <taxon>Desulfatibacillaceae</taxon>
        <taxon>Desulfatibacillum</taxon>
    </lineage>
</organism>
<evidence type="ECO:0000256" key="1">
    <source>
        <dbReference type="SAM" id="MobiDB-lite"/>
    </source>
</evidence>
<dbReference type="Proteomes" id="UP000000739">
    <property type="component" value="Chromosome"/>
</dbReference>
<gene>
    <name evidence="2" type="ordered locus">Dalk_2626</name>
</gene>
<dbReference type="RefSeq" id="WP_015947390.1">
    <property type="nucleotide sequence ID" value="NC_011768.1"/>
</dbReference>
<name>B8FIS8_DESAL</name>
<dbReference type="HOGENOM" id="CLU_448139_0_0_7"/>
<dbReference type="InterPro" id="IPR004027">
    <property type="entry name" value="SEC_C_motif"/>
</dbReference>
<dbReference type="Gene3D" id="3.10.450.50">
    <property type="match status" value="1"/>
</dbReference>
<proteinExistence type="predicted"/>
<dbReference type="EMBL" id="CP001322">
    <property type="protein sequence ID" value="ACL04319.1"/>
    <property type="molecule type" value="Genomic_DNA"/>
</dbReference>
<dbReference type="InterPro" id="IPR011989">
    <property type="entry name" value="ARM-like"/>
</dbReference>
<dbReference type="eggNOG" id="COG3012">
    <property type="taxonomic scope" value="Bacteria"/>
</dbReference>
<dbReference type="KEGG" id="dal:Dalk_2626"/>
<evidence type="ECO:0000313" key="3">
    <source>
        <dbReference type="Proteomes" id="UP000000739"/>
    </source>
</evidence>
<dbReference type="InterPro" id="IPR016024">
    <property type="entry name" value="ARM-type_fold"/>
</dbReference>
<evidence type="ECO:0000313" key="2">
    <source>
        <dbReference type="EMBL" id="ACL04319.1"/>
    </source>
</evidence>
<dbReference type="eggNOG" id="COG1413">
    <property type="taxonomic scope" value="Bacteria"/>
</dbReference>
<accession>B8FIS8</accession>
<dbReference type="SUPFAM" id="SSF103642">
    <property type="entry name" value="Sec-C motif"/>
    <property type="match status" value="1"/>
</dbReference>
<dbReference type="SUPFAM" id="SSF48371">
    <property type="entry name" value="ARM repeat"/>
    <property type="match status" value="1"/>
</dbReference>
<protein>
    <submittedName>
        <fullName evidence="2">SEC-C motif domain protein</fullName>
    </submittedName>
</protein>
<feature type="region of interest" description="Disordered" evidence="1">
    <location>
        <begin position="553"/>
        <end position="572"/>
    </location>
</feature>
<dbReference type="Pfam" id="PF02810">
    <property type="entry name" value="SEC-C"/>
    <property type="match status" value="1"/>
</dbReference>
<sequence>MEKLWNYNDYVDRLQHPNQKVRRWALNALDRQYHRTYAKEAAGLLREEDELLFNRAVEYVVRHRAQDAVPVLLEAFHEGAHKGKAAEALGRLGYGDITAEVFDAIKSNEDYESLLGFMHFLSAIRGKETHDMMTALFSTAPKGSQIRIYIGAELLKHCRPLDVRRVLIDSATNGGEGFFNHRDARELLDCTGAVSFFRALWDSDLSLILGQDPDVETVLSEFRPCMKGVADDLKAVWPLLWTKRGQDAVSLLMFKAQDILKVRFPGKTCRDCHREVFEKDYMALAFLEFFTTNASCWDYAALAGGRVNDIMLCAALACYQSIHYRGLLLEALEPGAPLSVLLNALRIADEDFPAVIMGRICEAAPIGELIEVLTEDLETWGDIHSVILMGRIGDKAFVPHLLRILESGDYMSYLYDEALKAAERLHESAHETILQAILDNEAGDVFNAFHFLYNLPYSEAFDAAMEIWEAASENDRDAEMFSRTLAGIGDARGVEVLKKCMRDGHAVTVANNLETLAALHDQDIAEEMLLLDKAYKERMERFNSRLEAPAALDPVDHPPITYKEDGDGNNDYYDDEPVDTVKREAPKIGRNAKCPCGSGKKYKKCCMNK</sequence>
<keyword evidence="3" id="KW-1185">Reference proteome</keyword>